<comment type="pathway">
    <text evidence="1 6">Cofactor biosynthesis; pyrroloquinoline quinone biosynthesis.</text>
</comment>
<proteinExistence type="inferred from homology"/>
<dbReference type="InterPro" id="IPR036866">
    <property type="entry name" value="RibonucZ/Hydroxyglut_hydro"/>
</dbReference>
<evidence type="ECO:0000256" key="5">
    <source>
        <dbReference type="ARBA" id="ARBA00022905"/>
    </source>
</evidence>
<dbReference type="PANTHER" id="PTHR42663:SF7">
    <property type="entry name" value="COENZYME PQQ SYNTHESIS PROTEIN B"/>
    <property type="match status" value="1"/>
</dbReference>
<comment type="similarity">
    <text evidence="2 6">Belongs to the PqqB family.</text>
</comment>
<evidence type="ECO:0000313" key="9">
    <source>
        <dbReference type="Proteomes" id="UP000014227"/>
    </source>
</evidence>
<keyword evidence="8" id="KW-0378">Hydrolase</keyword>
<evidence type="ECO:0000256" key="6">
    <source>
        <dbReference type="HAMAP-Rule" id="MF_00653"/>
    </source>
</evidence>
<dbReference type="eggNOG" id="COG1235">
    <property type="taxonomic scope" value="Bacteria"/>
</dbReference>
<reference evidence="9" key="1">
    <citation type="submission" date="2013-03" db="EMBL/GenBank/DDBJ databases">
        <title>Genome sequence of Chthonomonas calidirosea, the first sequenced genome from the Armatimonadetes phylum (formally candidate division OP10).</title>
        <authorList>
            <person name="Lee K.C.Y."/>
            <person name="Morgan X.C."/>
            <person name="Dunfield P.F."/>
            <person name="Tamas I."/>
            <person name="Houghton K.M."/>
            <person name="Vyssotski M."/>
            <person name="Ryan J.L.J."/>
            <person name="Lagutin K."/>
            <person name="McDonald I.R."/>
            <person name="Stott M.B."/>
        </authorList>
    </citation>
    <scope>NUCLEOTIDE SEQUENCE [LARGE SCALE GENOMIC DNA]</scope>
    <source>
        <strain evidence="9">DSM 23976 / ICMP 18418 / T49</strain>
    </source>
</reference>
<evidence type="ECO:0000256" key="4">
    <source>
        <dbReference type="ARBA" id="ARBA00022448"/>
    </source>
</evidence>
<dbReference type="InParanoid" id="S0ESE9"/>
<accession>S0ESE9</accession>
<dbReference type="AlphaFoldDB" id="S0ESE9"/>
<dbReference type="Proteomes" id="UP000014227">
    <property type="component" value="Chromosome I"/>
</dbReference>
<evidence type="ECO:0000259" key="7">
    <source>
        <dbReference type="Pfam" id="PF12706"/>
    </source>
</evidence>
<dbReference type="Pfam" id="PF12706">
    <property type="entry name" value="Lactamase_B_2"/>
    <property type="match status" value="1"/>
</dbReference>
<dbReference type="GO" id="GO:0016787">
    <property type="term" value="F:hydrolase activity"/>
    <property type="evidence" value="ECO:0007669"/>
    <property type="project" value="UniProtKB-KW"/>
</dbReference>
<dbReference type="HAMAP" id="MF_00653">
    <property type="entry name" value="PQQ_syn_PqqB"/>
    <property type="match status" value="1"/>
</dbReference>
<evidence type="ECO:0000313" key="8">
    <source>
        <dbReference type="EMBL" id="CCW34186.1"/>
    </source>
</evidence>
<dbReference type="InterPro" id="IPR001279">
    <property type="entry name" value="Metallo-B-lactamas"/>
</dbReference>
<dbReference type="SUPFAM" id="SSF56281">
    <property type="entry name" value="Metallo-hydrolase/oxidoreductase"/>
    <property type="match status" value="1"/>
</dbReference>
<dbReference type="RefSeq" id="WP_016481749.1">
    <property type="nucleotide sequence ID" value="NC_021487.1"/>
</dbReference>
<dbReference type="PANTHER" id="PTHR42663">
    <property type="entry name" value="HYDROLASE C777.06C-RELATED-RELATED"/>
    <property type="match status" value="1"/>
</dbReference>
<evidence type="ECO:0000256" key="3">
    <source>
        <dbReference type="ARBA" id="ARBA00015084"/>
    </source>
</evidence>
<dbReference type="GO" id="GO:0018189">
    <property type="term" value="P:pyrroloquinoline quinone biosynthetic process"/>
    <property type="evidence" value="ECO:0007669"/>
    <property type="project" value="UniProtKB-UniRule"/>
</dbReference>
<organism evidence="8 9">
    <name type="scientific">Chthonomonas calidirosea (strain DSM 23976 / ICMP 18418 / T49)</name>
    <dbReference type="NCBI Taxonomy" id="1303518"/>
    <lineage>
        <taxon>Bacteria</taxon>
        <taxon>Bacillati</taxon>
        <taxon>Armatimonadota</taxon>
        <taxon>Chthonomonadia</taxon>
        <taxon>Chthonomonadales</taxon>
        <taxon>Chthonomonadaceae</taxon>
        <taxon>Chthonomonas</taxon>
    </lineage>
</organism>
<dbReference type="UniPathway" id="UPA00539"/>
<dbReference type="KEGG" id="ccz:CCALI_00349"/>
<dbReference type="HOGENOM" id="CLU_061120_0_0_0"/>
<comment type="function">
    <text evidence="6">May be involved in the transport of PQQ or its precursor to the periplasm.</text>
</comment>
<keyword evidence="4 6" id="KW-0813">Transport</keyword>
<dbReference type="NCBIfam" id="TIGR02108">
    <property type="entry name" value="PQQ_syn_pqqB"/>
    <property type="match status" value="1"/>
</dbReference>
<feature type="domain" description="Metallo-beta-lactamase" evidence="7">
    <location>
        <begin position="50"/>
        <end position="271"/>
    </location>
</feature>
<dbReference type="STRING" id="454171.CP488_00808"/>
<keyword evidence="9" id="KW-1185">Reference proteome</keyword>
<evidence type="ECO:0000256" key="1">
    <source>
        <dbReference type="ARBA" id="ARBA00004886"/>
    </source>
</evidence>
<gene>
    <name evidence="6" type="primary">pqqB</name>
    <name evidence="8" type="ORF">CCALI_00349</name>
</gene>
<dbReference type="InterPro" id="IPR011842">
    <property type="entry name" value="PQQ_synth_PqqB"/>
</dbReference>
<protein>
    <recommendedName>
        <fullName evidence="3 6">Coenzyme PQQ synthesis protein B</fullName>
    </recommendedName>
    <alternativeName>
        <fullName evidence="6">Pyrroloquinoline quinone biosynthesis protein B</fullName>
    </alternativeName>
</protein>
<name>S0ESE9_CHTCT</name>
<dbReference type="Gene3D" id="3.60.15.10">
    <property type="entry name" value="Ribonuclease Z/Hydroxyacylglutathione hydrolase-like"/>
    <property type="match status" value="1"/>
</dbReference>
<evidence type="ECO:0000256" key="2">
    <source>
        <dbReference type="ARBA" id="ARBA00008481"/>
    </source>
</evidence>
<keyword evidence="5 6" id="KW-0884">PQQ biosynthesis</keyword>
<dbReference type="EMBL" id="HF951689">
    <property type="protein sequence ID" value="CCW34186.1"/>
    <property type="molecule type" value="Genomic_DNA"/>
</dbReference>
<dbReference type="PATRIC" id="fig|1303518.3.peg.356"/>
<sequence length="304" mass="33496">MYVRLLGTAAGGGFPQWNCACLCCSKARSDPNTVKPRTQSSVVVSADGQNWFILNASPDITLQIEAFPRLHPHPARHTPIQAVLITNADLDHALGLFLLREHSPLVLYTTPTTRQTLIEGLGIERILSPYTQLIWRLLPHIPQPLLLADESPSGLLVQAIDLPGNPPRYRLQSRDASTEHIVALSLTDAKTGKSLLYLPDLPCWPDSLTAECARCDLLLIDGTFWEEQEMIALGFSNRTATQIGHLPISGHNGSLSHLMAIRTCCKVYVHINNTNPILIPDSYQRRIVETAGCLVGEDGMEFVL</sequence>
<dbReference type="OrthoDB" id="9778305at2"/>